<name>E3MH68_CAERE</name>
<dbReference type="OrthoDB" id="5911592at2759"/>
<feature type="compositionally biased region" description="Polar residues" evidence="1">
    <location>
        <begin position="713"/>
        <end position="729"/>
    </location>
</feature>
<reference evidence="2" key="1">
    <citation type="submission" date="2007-07" db="EMBL/GenBank/DDBJ databases">
        <title>PCAP assembly of the Caenorhabditis remanei genome.</title>
        <authorList>
            <consortium name="The Caenorhabditis remanei Sequencing Consortium"/>
            <person name="Wilson R.K."/>
        </authorList>
    </citation>
    <scope>NUCLEOTIDE SEQUENCE [LARGE SCALE GENOMIC DNA]</scope>
    <source>
        <strain evidence="2">PB4641</strain>
    </source>
</reference>
<dbReference type="EMBL" id="DS268444">
    <property type="protein sequence ID" value="EFP01683.1"/>
    <property type="molecule type" value="Genomic_DNA"/>
</dbReference>
<dbReference type="Proteomes" id="UP000008281">
    <property type="component" value="Unassembled WGS sequence"/>
</dbReference>
<accession>E3MH68</accession>
<dbReference type="InParanoid" id="E3MH68"/>
<organism evidence="3">
    <name type="scientific">Caenorhabditis remanei</name>
    <name type="common">Caenorhabditis vulgaris</name>
    <dbReference type="NCBI Taxonomy" id="31234"/>
    <lineage>
        <taxon>Eukaryota</taxon>
        <taxon>Metazoa</taxon>
        <taxon>Ecdysozoa</taxon>
        <taxon>Nematoda</taxon>
        <taxon>Chromadorea</taxon>
        <taxon>Rhabditida</taxon>
        <taxon>Rhabditina</taxon>
        <taxon>Rhabditomorpha</taxon>
        <taxon>Rhabditoidea</taxon>
        <taxon>Rhabditidae</taxon>
        <taxon>Peloderinae</taxon>
        <taxon>Caenorhabditis</taxon>
    </lineage>
</organism>
<feature type="region of interest" description="Disordered" evidence="1">
    <location>
        <begin position="660"/>
        <end position="729"/>
    </location>
</feature>
<protein>
    <submittedName>
        <fullName evidence="2">Uncharacterized protein</fullName>
    </submittedName>
</protein>
<evidence type="ECO:0000313" key="2">
    <source>
        <dbReference type="EMBL" id="EFP01683.1"/>
    </source>
</evidence>
<feature type="region of interest" description="Disordered" evidence="1">
    <location>
        <begin position="757"/>
        <end position="777"/>
    </location>
</feature>
<proteinExistence type="predicted"/>
<gene>
    <name evidence="2" type="ORF">CRE_23376</name>
</gene>
<feature type="region of interest" description="Disordered" evidence="1">
    <location>
        <begin position="1095"/>
        <end position="1132"/>
    </location>
</feature>
<evidence type="ECO:0000313" key="3">
    <source>
        <dbReference type="Proteomes" id="UP000008281"/>
    </source>
</evidence>
<evidence type="ECO:0000256" key="1">
    <source>
        <dbReference type="SAM" id="MobiDB-lite"/>
    </source>
</evidence>
<sequence>MAEFSSFYISLYNSRGLTTPRLVETPTAPLNPCVDSPVPFSLLESPTELVGTPATLNPSVDAPLLIPLIDPPVPPATCYRNLHKESVEAVPQQLPYPIIPGYPAYPPSFLRPMSPIMKHPLFGYTPETNSPQVSYWPPSQIPFPEKQNPDIEVVYESIHANSGKGRTIFKAVRRREKHETICANSLCKRTLLPGKFNVHPVTNEKVCIECCWYYKRNGKDREVILMRRKIDAKRRAEKLETNCSNTFCNLPLPLGNHSTHPITKEKICVACYAYYEITGGTGDTVGAKAKRKNAHEDPTNGKGVTSVDISSEHVPMIEPTQNVEHSKQNSDFGASTITCSFEKSTTENPAISCQDESIAHQPGKQQKEAQSEKTCYNYYIKEGKNRGTEGRKEQYEISCANTFCKKLIHPKNLRTHPVTETKICYSCYIYYKRNGRDREVIQIHTRRKEHETHCSIPSCLFLFSPESTAFHLPSTGMLVCSDCYKLYLKSEYERVIAAERLAVNEKSECDSPLPEGCKSSVGNNSAPVSDLNEDLIEIESSDDQASPNISEDIVEECPVQLDLENPANKTQITHENIIQEPPKETDCYKIVRSAPQSEEPVGQEVAASRSKKCTTCNKSQKRKRKVFAGQQKNKLRTHPETGELTCRGCLMKYYRNEKQKKKMFSSVPNTDNSQEDTLKNDNNEEQVDGRQETEQNTPCASSSQECESKSLSNVSSASPTTIPNTISSDYSNHIEPVNHIHGTQWHLSDIYRSQQLKDSQEYNSDHNPNPIRSNHYQEPTNIADNYMDKREAYHHEMHFNSSYGFSNTYQPQHGYAFPIDASEDSAETVSYTTLEAVPSISSSFVRQDLEHFVDNCEELNDDNFSDQPEKDTQVDNSCPIAWDFQSESIQKQPDEEENKEISPKKEKCANTFCKQPLIKSVPHPLTKRKVCHVCYYYYKRNGRDREEIRTIGRNEQHKITCANTFCKKLLHPKYFRPHPATKTKICYSCYYYYKRHGRNREVITTHRRREKHETNCTNTFCRRTLLRGRINTHPVTKEKICKTCYNYYSRNGRDREVMVTKRKREKHDTSPCYDYFKRHGRDREVVAAKVKKCNRDRYESESDTTSISSDDSSIEESSESDCESDSFEMDFE</sequence>
<dbReference type="AlphaFoldDB" id="E3MH68"/>
<dbReference type="OMA" id="ANTFCKK"/>
<dbReference type="HOGENOM" id="CLU_277601_0_0_1"/>
<keyword evidence="3" id="KW-1185">Reference proteome</keyword>
<feature type="compositionally biased region" description="Low complexity" evidence="1">
    <location>
        <begin position="701"/>
        <end position="712"/>
    </location>
</feature>
<feature type="compositionally biased region" description="Basic and acidic residues" evidence="1">
    <location>
        <begin position="676"/>
        <end position="693"/>
    </location>
</feature>
<feature type="compositionally biased region" description="Polar residues" evidence="1">
    <location>
        <begin position="765"/>
        <end position="777"/>
    </location>
</feature>
<feature type="compositionally biased region" description="Acidic residues" evidence="1">
    <location>
        <begin position="1112"/>
        <end position="1132"/>
    </location>
</feature>